<proteinExistence type="predicted"/>
<sequence>MSENYDEMDIVSEVSIRISDLKELDETLIKIKNWEELRVRKYATQTPFDNGVSFKID</sequence>
<dbReference type="RefSeq" id="WP_309938098.1">
    <property type="nucleotide sequence ID" value="NZ_AP025305.1"/>
</dbReference>
<dbReference type="AlphaFoldDB" id="A0AAE3XKK2"/>
<organism evidence="1 2">
    <name type="scientific">Aureibacter tunicatorum</name>
    <dbReference type="NCBI Taxonomy" id="866807"/>
    <lineage>
        <taxon>Bacteria</taxon>
        <taxon>Pseudomonadati</taxon>
        <taxon>Bacteroidota</taxon>
        <taxon>Cytophagia</taxon>
        <taxon>Cytophagales</taxon>
        <taxon>Persicobacteraceae</taxon>
        <taxon>Aureibacter</taxon>
    </lineage>
</organism>
<protein>
    <submittedName>
        <fullName evidence="1">Uncharacterized protein</fullName>
    </submittedName>
</protein>
<evidence type="ECO:0000313" key="2">
    <source>
        <dbReference type="Proteomes" id="UP001185092"/>
    </source>
</evidence>
<gene>
    <name evidence="1" type="ORF">HNQ88_001629</name>
</gene>
<evidence type="ECO:0000313" key="1">
    <source>
        <dbReference type="EMBL" id="MDR6238592.1"/>
    </source>
</evidence>
<comment type="caution">
    <text evidence="1">The sequence shown here is derived from an EMBL/GenBank/DDBJ whole genome shotgun (WGS) entry which is preliminary data.</text>
</comment>
<reference evidence="1" key="1">
    <citation type="submission" date="2023-07" db="EMBL/GenBank/DDBJ databases">
        <title>Genomic Encyclopedia of Type Strains, Phase IV (KMG-IV): sequencing the most valuable type-strain genomes for metagenomic binning, comparative biology and taxonomic classification.</title>
        <authorList>
            <person name="Goeker M."/>
        </authorList>
    </citation>
    <scope>NUCLEOTIDE SEQUENCE</scope>
    <source>
        <strain evidence="1">DSM 26174</strain>
    </source>
</reference>
<dbReference type="EMBL" id="JAVDQD010000002">
    <property type="protein sequence ID" value="MDR6238592.1"/>
    <property type="molecule type" value="Genomic_DNA"/>
</dbReference>
<accession>A0AAE3XKK2</accession>
<dbReference type="Proteomes" id="UP001185092">
    <property type="component" value="Unassembled WGS sequence"/>
</dbReference>
<keyword evidence="2" id="KW-1185">Reference proteome</keyword>
<name>A0AAE3XKK2_9BACT</name>